<keyword evidence="3" id="KW-1185">Reference proteome</keyword>
<evidence type="ECO:0000313" key="3">
    <source>
        <dbReference type="Proteomes" id="UP001396334"/>
    </source>
</evidence>
<gene>
    <name evidence="2" type="ORF">V6N11_079484</name>
</gene>
<comment type="caution">
    <text evidence="2">The sequence shown here is derived from an EMBL/GenBank/DDBJ whole genome shotgun (WGS) entry which is preliminary data.</text>
</comment>
<dbReference type="Proteomes" id="UP001396334">
    <property type="component" value="Unassembled WGS sequence"/>
</dbReference>
<name>A0ABR2RVU6_9ROSI</name>
<sequence length="76" mass="8550">MVSKGLLVGYILLMFLSISALNHGVLGARFLTEKLEDEEETAQRSWKDQSLDEETQGFFATINREVPSSPDPLHNK</sequence>
<protein>
    <submittedName>
        <fullName evidence="2">Uncharacterized protein</fullName>
    </submittedName>
</protein>
<accession>A0ABR2RVU6</accession>
<feature type="chain" id="PRO_5045201811" evidence="1">
    <location>
        <begin position="28"/>
        <end position="76"/>
    </location>
</feature>
<proteinExistence type="predicted"/>
<evidence type="ECO:0000313" key="2">
    <source>
        <dbReference type="EMBL" id="KAK9016994.1"/>
    </source>
</evidence>
<organism evidence="2 3">
    <name type="scientific">Hibiscus sabdariffa</name>
    <name type="common">roselle</name>
    <dbReference type="NCBI Taxonomy" id="183260"/>
    <lineage>
        <taxon>Eukaryota</taxon>
        <taxon>Viridiplantae</taxon>
        <taxon>Streptophyta</taxon>
        <taxon>Embryophyta</taxon>
        <taxon>Tracheophyta</taxon>
        <taxon>Spermatophyta</taxon>
        <taxon>Magnoliopsida</taxon>
        <taxon>eudicotyledons</taxon>
        <taxon>Gunneridae</taxon>
        <taxon>Pentapetalae</taxon>
        <taxon>rosids</taxon>
        <taxon>malvids</taxon>
        <taxon>Malvales</taxon>
        <taxon>Malvaceae</taxon>
        <taxon>Malvoideae</taxon>
        <taxon>Hibiscus</taxon>
    </lineage>
</organism>
<keyword evidence="1" id="KW-0732">Signal</keyword>
<feature type="signal peptide" evidence="1">
    <location>
        <begin position="1"/>
        <end position="27"/>
    </location>
</feature>
<reference evidence="2 3" key="1">
    <citation type="journal article" date="2024" name="G3 (Bethesda)">
        <title>Genome assembly of Hibiscus sabdariffa L. provides insights into metabolisms of medicinal natural products.</title>
        <authorList>
            <person name="Kim T."/>
        </authorList>
    </citation>
    <scope>NUCLEOTIDE SEQUENCE [LARGE SCALE GENOMIC DNA]</scope>
    <source>
        <strain evidence="2">TK-2024</strain>
        <tissue evidence="2">Old leaves</tissue>
    </source>
</reference>
<evidence type="ECO:0000256" key="1">
    <source>
        <dbReference type="SAM" id="SignalP"/>
    </source>
</evidence>
<dbReference type="EMBL" id="JBBPBN010000020">
    <property type="protein sequence ID" value="KAK9016994.1"/>
    <property type="molecule type" value="Genomic_DNA"/>
</dbReference>